<dbReference type="Pfam" id="PF09327">
    <property type="entry name" value="Phage_Tail_Tip"/>
    <property type="match status" value="1"/>
</dbReference>
<gene>
    <name evidence="4" type="ORF">M992_2475</name>
</gene>
<dbReference type="InterPro" id="IPR032876">
    <property type="entry name" value="J_dom"/>
</dbReference>
<evidence type="ECO:0000256" key="1">
    <source>
        <dbReference type="SAM" id="Coils"/>
    </source>
</evidence>
<keyword evidence="5" id="KW-1185">Reference proteome</keyword>
<dbReference type="PANTHER" id="PTHR36251">
    <property type="entry name" value="FELS-1 PROPHAGE HOST SPECIFICITY PROTEIN-RELATED"/>
    <property type="match status" value="1"/>
</dbReference>
<dbReference type="InterPro" id="IPR015406">
    <property type="entry name" value="GpJ_CSF"/>
</dbReference>
<feature type="domain" description="Fibronectin type-III" evidence="3">
    <location>
        <begin position="718"/>
        <end position="813"/>
    </location>
</feature>
<dbReference type="InterPro" id="IPR053171">
    <property type="entry name" value="Viral_Tip_Attach_Protein"/>
</dbReference>
<dbReference type="InterPro" id="IPR036116">
    <property type="entry name" value="FN3_sf"/>
</dbReference>
<dbReference type="PANTHER" id="PTHR36251:SF2">
    <property type="entry name" value="GIFSY-2 PROPHAGE HOST SPECIFICITY PROTEIN J, PHAGE LAMBDA"/>
    <property type="match status" value="1"/>
</dbReference>
<organism evidence="4 5">
    <name type="scientific">Moellerella wisconsensis ATCC 35017</name>
    <dbReference type="NCBI Taxonomy" id="1354267"/>
    <lineage>
        <taxon>Bacteria</taxon>
        <taxon>Pseudomonadati</taxon>
        <taxon>Pseudomonadota</taxon>
        <taxon>Gammaproteobacteria</taxon>
        <taxon>Enterobacterales</taxon>
        <taxon>Morganellaceae</taxon>
        <taxon>Moellerella</taxon>
    </lineage>
</organism>
<name>A0A0N0I980_9GAMM</name>
<dbReference type="Proteomes" id="UP000053226">
    <property type="component" value="Unassembled WGS sequence"/>
</dbReference>
<dbReference type="EMBL" id="LGAA01000026">
    <property type="protein sequence ID" value="KPD01932.1"/>
    <property type="molecule type" value="Genomic_DNA"/>
</dbReference>
<evidence type="ECO:0000313" key="4">
    <source>
        <dbReference type="EMBL" id="KPD01932.1"/>
    </source>
</evidence>
<feature type="coiled-coil region" evidence="1">
    <location>
        <begin position="976"/>
        <end position="1017"/>
    </location>
</feature>
<dbReference type="Gene3D" id="2.60.40.10">
    <property type="entry name" value="Immunoglobulins"/>
    <property type="match status" value="2"/>
</dbReference>
<protein>
    <submittedName>
        <fullName evidence="4">Phage tail fiber protein</fullName>
    </submittedName>
</protein>
<dbReference type="InterPro" id="IPR055385">
    <property type="entry name" value="GpJ_HDII-ins2"/>
</dbReference>
<sequence length="1490" mass="164208">MAKIQGAKGGGGGGHTPTESPDSLLSESTAKILLAISEGEIAGGLDDTRIFLDDTPIGNMDGTKNFEGVTWEFRSGSEHQEYIQGIPSVDNEIAVGMELKDDQPYVRNINNTQLSAIRIRLSVPQLLQQHDNGDTTGYRIDYIIELSTDGTGYKDFVKSAFDGKTTSEYQRTHRIDLPKANTGWQIRIRRLTKNQNNARVADKVSIAAIAEVIDAKLRYPNTALLFVTFNARQFNNRIPKISVRPKGGLLVKVPTNYDPINRAYSGAWDGTFKQAATNNPAWVFYDLVLNNRYGCGDRIKASQIEKWDLYKIAQYCDELVPDGRGGEGKEPRFLCDVYIQSQESAYQVLRDIAAIFRGMTFWADNKVNVSADMPDTIYRTFTNANIVNGKPSYSGGSIQNRYTQALVSYTDIDNHSNDNIEPVADLKLQRRYGVRKLELSAIGCTRRSEANRRGRWALLTNANDRMISFATGLEGAIPSPGHIIAVADTLLAGRNTGGRISSVDGRKITLDRTTSIKLGDRLIVNLSDGKSEGRTVTEVNQKVVTVSIEYSQAPQKEAVWVVDSDDLAVQLYRVINISDNGDNTYTINGAIHNPDNYDHIDFGVRIDERPVTVTPPNVQPAPKNVRISSYSQVDQGIAFTTLRVDWEAAETAIAYETQWRRDNGNWINAPRTSTLGFEVNGIYAGRYQVRVRAINASEISSIWANAEETQLNGKEGNPPKPINLRSSSEVWGITLDWGFAANTSDTLKTELQYSSESTPDSMQLLADVPYPLKSYRMSGLKAGIRFYFRARLVDKTGNQSPWSDIILGESSADTQAILDAVADKFLSTEAGKEMQKDIDFNADKVVELESDGFLYEDIIAQHDTQLQRLGRASLEHTEQFGEITFNILAEKGDRRAEIKRVDGVIADEKEARAQSTEVLKAEIGKNSAEIFSMKDVYANDEKSRALQQQLIESKFKFNDSAILEIRETTSTLEASYAEQKLQLESVTQRIDETDKTVKESSARINEAQKTATDAKNAQTEYQKVSESKFDEHQSSIEQSQLTANDALRSIAKISTELSAESARQNENINQANASLKRQDTVIATQTEALTQTKVELTAQLNDNKAYIGRIDTALATETTARTTAETQMKAEIGENKAALTRIEKTVVDNEQSFSQSITQLNSQYESANSSITALSKTVADNKKAQAEENKLIKAELGENAAAIEQRAQTVFDHQGNGSAIYKIQAGINWNGQYHDAKFIIGAEVKNGQVTTQIGFSADTFGILNPSSGKLEPVFFVENGQVFINEAFINQATIERLLIGSTIKSKHWDPVTKKGLMLDFESGKIIASDAEITGKITATSGILNNVVISEDCEIKGTLKANQIEGDVIRVHSIPFDGSITLPAEAFDRTLVIPALTVSTMGSSDFGNITWHVEVKINDRIIISFSPLSSVTGSRSAGGDRYEIYAITAGATSGSGVIYANETPTISYKIVGKVSGYNLIHKIPAQCLVFKS</sequence>
<dbReference type="Pfam" id="PF13550">
    <property type="entry name" value="Phage-tail_3"/>
    <property type="match status" value="1"/>
</dbReference>
<evidence type="ECO:0000313" key="5">
    <source>
        <dbReference type="Proteomes" id="UP000053226"/>
    </source>
</evidence>
<evidence type="ECO:0000256" key="2">
    <source>
        <dbReference type="SAM" id="MobiDB-lite"/>
    </source>
</evidence>
<dbReference type="SUPFAM" id="SSF49265">
    <property type="entry name" value="Fibronectin type III"/>
    <property type="match status" value="2"/>
</dbReference>
<feature type="region of interest" description="Disordered" evidence="2">
    <location>
        <begin position="1"/>
        <end position="24"/>
    </location>
</feature>
<dbReference type="InterPro" id="IPR013783">
    <property type="entry name" value="Ig-like_fold"/>
</dbReference>
<comment type="caution">
    <text evidence="4">The sequence shown here is derived from an EMBL/GenBank/DDBJ whole genome shotgun (WGS) entry which is preliminary data.</text>
</comment>
<dbReference type="InterPro" id="IPR003961">
    <property type="entry name" value="FN3_dom"/>
</dbReference>
<dbReference type="Pfam" id="PF24801">
    <property type="entry name" value="FNIII-A_GpJ"/>
    <property type="match status" value="1"/>
</dbReference>
<evidence type="ECO:0000259" key="3">
    <source>
        <dbReference type="PROSITE" id="PS50853"/>
    </source>
</evidence>
<proteinExistence type="predicted"/>
<dbReference type="PROSITE" id="PS50853">
    <property type="entry name" value="FN3"/>
    <property type="match status" value="1"/>
</dbReference>
<dbReference type="CDD" id="cd00063">
    <property type="entry name" value="FN3"/>
    <property type="match status" value="1"/>
</dbReference>
<accession>A0A0N0I980</accession>
<reference evidence="4 5" key="1">
    <citation type="submission" date="2015-07" db="EMBL/GenBank/DDBJ databases">
        <title>ATOL: Assembling a taxonomically balanced genome-scale reconstruction of the evolutionary history of the Enterobacteriaceae.</title>
        <authorList>
            <person name="Plunkett G.III."/>
            <person name="Neeno-Eckwall E.C."/>
            <person name="Glasner J.D."/>
            <person name="Perna N.T."/>
        </authorList>
    </citation>
    <scope>NUCLEOTIDE SEQUENCE [LARGE SCALE GENOMIC DNA]</scope>
    <source>
        <strain evidence="4 5">ATCC 35017</strain>
    </source>
</reference>
<keyword evidence="1" id="KW-0175">Coiled coil</keyword>
<dbReference type="OrthoDB" id="109844at2"/>